<dbReference type="GO" id="GO:0004803">
    <property type="term" value="F:transposase activity"/>
    <property type="evidence" value="ECO:0007669"/>
    <property type="project" value="InterPro"/>
</dbReference>
<reference evidence="1 2" key="1">
    <citation type="submission" date="2018-06" db="EMBL/GenBank/DDBJ databases">
        <title>Genomic Encyclopedia of Archaeal and Bacterial Type Strains, Phase II (KMG-II): from individual species to whole genera.</title>
        <authorList>
            <person name="Goeker M."/>
        </authorList>
    </citation>
    <scope>NUCLEOTIDE SEQUENCE [LARGE SCALE GENOMIC DNA]</scope>
    <source>
        <strain evidence="1 2">DSM 29821</strain>
    </source>
</reference>
<proteinExistence type="predicted"/>
<protein>
    <submittedName>
        <fullName evidence="1">Transposase</fullName>
    </submittedName>
</protein>
<dbReference type="InterPro" id="IPR009057">
    <property type="entry name" value="Homeodomain-like_sf"/>
</dbReference>
<comment type="caution">
    <text evidence="1">The sequence shown here is derived from an EMBL/GenBank/DDBJ whole genome shotgun (WGS) entry which is preliminary data.</text>
</comment>
<feature type="non-terminal residue" evidence="1">
    <location>
        <position position="46"/>
    </location>
</feature>
<dbReference type="GO" id="GO:0006313">
    <property type="term" value="P:DNA transposition"/>
    <property type="evidence" value="ECO:0007669"/>
    <property type="project" value="InterPro"/>
</dbReference>
<evidence type="ECO:0000313" key="1">
    <source>
        <dbReference type="EMBL" id="RAJ72799.1"/>
    </source>
</evidence>
<dbReference type="RefSeq" id="WP_394336940.1">
    <property type="nucleotide sequence ID" value="NZ_QLMA01000014.1"/>
</dbReference>
<dbReference type="InterPro" id="IPR002514">
    <property type="entry name" value="Transposase_8"/>
</dbReference>
<dbReference type="AlphaFoldDB" id="A0A327VJ02"/>
<gene>
    <name evidence="1" type="ORF">CLV59_1141</name>
</gene>
<dbReference type="GO" id="GO:0003677">
    <property type="term" value="F:DNA binding"/>
    <property type="evidence" value="ECO:0007669"/>
    <property type="project" value="InterPro"/>
</dbReference>
<dbReference type="EMBL" id="QLMA01000014">
    <property type="protein sequence ID" value="RAJ72799.1"/>
    <property type="molecule type" value="Genomic_DNA"/>
</dbReference>
<keyword evidence="2" id="KW-1185">Reference proteome</keyword>
<evidence type="ECO:0000313" key="2">
    <source>
        <dbReference type="Proteomes" id="UP000249819"/>
    </source>
</evidence>
<accession>A0A327VJ02</accession>
<name>A0A327VJ02_9BACT</name>
<dbReference type="Pfam" id="PF01527">
    <property type="entry name" value="HTH_Tnp_1"/>
    <property type="match status" value="1"/>
</dbReference>
<dbReference type="SUPFAM" id="SSF46689">
    <property type="entry name" value="Homeodomain-like"/>
    <property type="match status" value="1"/>
</dbReference>
<organism evidence="1 2">
    <name type="scientific">Chitinophaga dinghuensis</name>
    <dbReference type="NCBI Taxonomy" id="1539050"/>
    <lineage>
        <taxon>Bacteria</taxon>
        <taxon>Pseudomonadati</taxon>
        <taxon>Bacteroidota</taxon>
        <taxon>Chitinophagia</taxon>
        <taxon>Chitinophagales</taxon>
        <taxon>Chitinophagaceae</taxon>
        <taxon>Chitinophaga</taxon>
    </lineage>
</organism>
<dbReference type="Proteomes" id="UP000249819">
    <property type="component" value="Unassembled WGS sequence"/>
</dbReference>
<sequence>MSARKKHSFAFKVKAIRLVEKGQSIMSTSDDLDISPPLLLKWWDYY</sequence>